<dbReference type="GO" id="GO:0005886">
    <property type="term" value="C:plasma membrane"/>
    <property type="evidence" value="ECO:0007669"/>
    <property type="project" value="UniProtKB-SubCell"/>
</dbReference>
<dbReference type="AlphaFoldDB" id="A0A977KUK5"/>
<protein>
    <submittedName>
        <fullName evidence="7">YihY/virulence factor BrkB family protein</fullName>
    </submittedName>
</protein>
<dbReference type="InterPro" id="IPR017039">
    <property type="entry name" value="Virul_fac_BrkB"/>
</dbReference>
<keyword evidence="5 6" id="KW-0472">Membrane</keyword>
<dbReference type="PANTHER" id="PTHR30213">
    <property type="entry name" value="INNER MEMBRANE PROTEIN YHJD"/>
    <property type="match status" value="1"/>
</dbReference>
<evidence type="ECO:0000256" key="2">
    <source>
        <dbReference type="ARBA" id="ARBA00022475"/>
    </source>
</evidence>
<feature type="transmembrane region" description="Helical" evidence="6">
    <location>
        <begin position="119"/>
        <end position="145"/>
    </location>
</feature>
<feature type="transmembrane region" description="Helical" evidence="6">
    <location>
        <begin position="238"/>
        <end position="262"/>
    </location>
</feature>
<keyword evidence="4 6" id="KW-1133">Transmembrane helix</keyword>
<reference evidence="7" key="1">
    <citation type="submission" date="2021-04" db="EMBL/GenBank/DDBJ databases">
        <title>Genome sequence of Woronichinia naegeliana from Washington state freshwater lake bloom.</title>
        <authorList>
            <person name="Dreher T.W."/>
        </authorList>
    </citation>
    <scope>NUCLEOTIDE SEQUENCE</scope>
    <source>
        <strain evidence="7">WA131</strain>
    </source>
</reference>
<dbReference type="PANTHER" id="PTHR30213:SF1">
    <property type="entry name" value="INNER MEMBRANE PROTEIN YHJD"/>
    <property type="match status" value="1"/>
</dbReference>
<feature type="transmembrane region" description="Helical" evidence="6">
    <location>
        <begin position="7"/>
        <end position="28"/>
    </location>
</feature>
<proteinExistence type="predicted"/>
<evidence type="ECO:0000256" key="5">
    <source>
        <dbReference type="ARBA" id="ARBA00023136"/>
    </source>
</evidence>
<dbReference type="EMBL" id="CP073041">
    <property type="protein sequence ID" value="UXE60211.1"/>
    <property type="molecule type" value="Genomic_DNA"/>
</dbReference>
<evidence type="ECO:0000313" key="7">
    <source>
        <dbReference type="EMBL" id="UXE60211.1"/>
    </source>
</evidence>
<accession>A0A977KUK5</accession>
<evidence type="ECO:0000256" key="6">
    <source>
        <dbReference type="SAM" id="Phobius"/>
    </source>
</evidence>
<name>A0A977KUK5_9CYAN</name>
<gene>
    <name evidence="7" type="ORF">KA717_32030</name>
</gene>
<organism evidence="7">
    <name type="scientific">Woronichinia naegeliana WA131</name>
    <dbReference type="NCBI Taxonomy" id="2824559"/>
    <lineage>
        <taxon>Bacteria</taxon>
        <taxon>Bacillati</taxon>
        <taxon>Cyanobacteriota</taxon>
        <taxon>Cyanophyceae</taxon>
        <taxon>Synechococcales</taxon>
        <taxon>Coelosphaeriaceae</taxon>
        <taxon>Woronichinia</taxon>
    </lineage>
</organism>
<keyword evidence="3 6" id="KW-0812">Transmembrane</keyword>
<feature type="transmembrane region" description="Helical" evidence="6">
    <location>
        <begin position="165"/>
        <end position="187"/>
    </location>
</feature>
<comment type="subcellular location">
    <subcellularLocation>
        <location evidence="1">Cell membrane</location>
        <topology evidence="1">Multi-pass membrane protein</topology>
    </subcellularLocation>
</comment>
<keyword evidence="2" id="KW-1003">Cell membrane</keyword>
<dbReference type="Proteomes" id="UP001065613">
    <property type="component" value="Chromosome"/>
</dbReference>
<dbReference type="KEGG" id="wna:KA717_32030"/>
<sequence>MGAALAYYALFSLFPICLVMLSLLGWLLGPKTDSYAQLLILAKNALPPEPYQIVQETLLNLNESSLEAGLIGFFLLLLTASKIFEALTRSVNKVWKLEPRSVTQSGLKNQIVAFFKDKILAFLLVLSTVLVFLLSMLSNLILQIVMEIINHFHSLIPWLKLDDLLLFKSVQASISYLMIATVIMALFKVLPSCRITWQSVWLGALLTTLLLMLLQNFVSNGIIRIGESFQAYGVIGNVMVLLLWIYLIFQIFFLGCEFSYVYTQLIINDSAKYKHN</sequence>
<dbReference type="Pfam" id="PF03631">
    <property type="entry name" value="Virul_fac_BrkB"/>
    <property type="match status" value="1"/>
</dbReference>
<feature type="transmembrane region" description="Helical" evidence="6">
    <location>
        <begin position="199"/>
        <end position="218"/>
    </location>
</feature>
<evidence type="ECO:0000256" key="3">
    <source>
        <dbReference type="ARBA" id="ARBA00022692"/>
    </source>
</evidence>
<dbReference type="PIRSF" id="PIRSF035875">
    <property type="entry name" value="RNase_BN"/>
    <property type="match status" value="1"/>
</dbReference>
<evidence type="ECO:0000256" key="1">
    <source>
        <dbReference type="ARBA" id="ARBA00004651"/>
    </source>
</evidence>
<evidence type="ECO:0000256" key="4">
    <source>
        <dbReference type="ARBA" id="ARBA00022989"/>
    </source>
</evidence>